<dbReference type="EMBL" id="JBEDUW010000003">
    <property type="protein sequence ID" value="KAK9941322.1"/>
    <property type="molecule type" value="Genomic_DNA"/>
</dbReference>
<sequence>MELELSKEKTLYICFSELVSRSGGFDYCTNVIRPIKLSDVLSTTTDDDDAVELSIAAYKRSKLNLFYTNYSRLGSQILWWFPDGEFYWSNKEEMRYNERNKGNLLLLTFEYDIISNTVDSSNSKSRLDIQCRLLGTRHFQYFTKQLREPVLTWTRDAYLSGAFLL</sequence>
<protein>
    <submittedName>
        <fullName evidence="1">Uncharacterized protein</fullName>
    </submittedName>
</protein>
<comment type="caution">
    <text evidence="1">The sequence shown here is derived from an EMBL/GenBank/DDBJ whole genome shotgun (WGS) entry which is preliminary data.</text>
</comment>
<keyword evidence="2" id="KW-1185">Reference proteome</keyword>
<reference evidence="1 2" key="1">
    <citation type="journal article" date="2023" name="G3 (Bethesda)">
        <title>A chromosome-length genome assembly and annotation of blackberry (Rubus argutus, cv. 'Hillquist').</title>
        <authorList>
            <person name="Bruna T."/>
            <person name="Aryal R."/>
            <person name="Dudchenko O."/>
            <person name="Sargent D.J."/>
            <person name="Mead D."/>
            <person name="Buti M."/>
            <person name="Cavallini A."/>
            <person name="Hytonen T."/>
            <person name="Andres J."/>
            <person name="Pham M."/>
            <person name="Weisz D."/>
            <person name="Mascagni F."/>
            <person name="Usai G."/>
            <person name="Natali L."/>
            <person name="Bassil N."/>
            <person name="Fernandez G.E."/>
            <person name="Lomsadze A."/>
            <person name="Armour M."/>
            <person name="Olukolu B."/>
            <person name="Poorten T."/>
            <person name="Britton C."/>
            <person name="Davik J."/>
            <person name="Ashrafi H."/>
            <person name="Aiden E.L."/>
            <person name="Borodovsky M."/>
            <person name="Worthington M."/>
        </authorList>
    </citation>
    <scope>NUCLEOTIDE SEQUENCE [LARGE SCALE GENOMIC DNA]</scope>
    <source>
        <strain evidence="1">PI 553951</strain>
    </source>
</reference>
<organism evidence="1 2">
    <name type="scientific">Rubus argutus</name>
    <name type="common">Southern blackberry</name>
    <dbReference type="NCBI Taxonomy" id="59490"/>
    <lineage>
        <taxon>Eukaryota</taxon>
        <taxon>Viridiplantae</taxon>
        <taxon>Streptophyta</taxon>
        <taxon>Embryophyta</taxon>
        <taxon>Tracheophyta</taxon>
        <taxon>Spermatophyta</taxon>
        <taxon>Magnoliopsida</taxon>
        <taxon>eudicotyledons</taxon>
        <taxon>Gunneridae</taxon>
        <taxon>Pentapetalae</taxon>
        <taxon>rosids</taxon>
        <taxon>fabids</taxon>
        <taxon>Rosales</taxon>
        <taxon>Rosaceae</taxon>
        <taxon>Rosoideae</taxon>
        <taxon>Rosoideae incertae sedis</taxon>
        <taxon>Rubus</taxon>
    </lineage>
</organism>
<gene>
    <name evidence="1" type="ORF">M0R45_017928</name>
</gene>
<dbReference type="AlphaFoldDB" id="A0AAW1XWY9"/>
<name>A0AAW1XWY9_RUBAR</name>
<accession>A0AAW1XWY9</accession>
<evidence type="ECO:0000313" key="1">
    <source>
        <dbReference type="EMBL" id="KAK9941322.1"/>
    </source>
</evidence>
<dbReference type="Proteomes" id="UP001457282">
    <property type="component" value="Unassembled WGS sequence"/>
</dbReference>
<proteinExistence type="predicted"/>
<evidence type="ECO:0000313" key="2">
    <source>
        <dbReference type="Proteomes" id="UP001457282"/>
    </source>
</evidence>